<sequence>MVILIRKSAEEVESNISTSFYWRSKIHNCISEFLSIGSVDGIVEADEVLFVYSYKGTKSANMLRPFR</sequence>
<dbReference type="EMBL" id="VSSQ01014686">
    <property type="protein sequence ID" value="MPM54182.1"/>
    <property type="molecule type" value="Genomic_DNA"/>
</dbReference>
<protein>
    <submittedName>
        <fullName evidence="1">Uncharacterized protein</fullName>
    </submittedName>
</protein>
<proteinExistence type="predicted"/>
<gene>
    <name evidence="1" type="ORF">SDC9_100956</name>
</gene>
<evidence type="ECO:0000313" key="1">
    <source>
        <dbReference type="EMBL" id="MPM54182.1"/>
    </source>
</evidence>
<organism evidence="1">
    <name type="scientific">bioreactor metagenome</name>
    <dbReference type="NCBI Taxonomy" id="1076179"/>
    <lineage>
        <taxon>unclassified sequences</taxon>
        <taxon>metagenomes</taxon>
        <taxon>ecological metagenomes</taxon>
    </lineage>
</organism>
<name>A0A645ALR8_9ZZZZ</name>
<dbReference type="AlphaFoldDB" id="A0A645ALR8"/>
<accession>A0A645ALR8</accession>
<comment type="caution">
    <text evidence="1">The sequence shown here is derived from an EMBL/GenBank/DDBJ whole genome shotgun (WGS) entry which is preliminary data.</text>
</comment>
<reference evidence="1" key="1">
    <citation type="submission" date="2019-08" db="EMBL/GenBank/DDBJ databases">
        <authorList>
            <person name="Kucharzyk K."/>
            <person name="Murdoch R.W."/>
            <person name="Higgins S."/>
            <person name="Loffler F."/>
        </authorList>
    </citation>
    <scope>NUCLEOTIDE SEQUENCE</scope>
</reference>